<sequence length="84" mass="9633">MLERGRETTADNMFDWRGIKVYVYSTLGSRGAARLENHADADHQGFMNRTTEEELGPILREALRKGIQIETHIIGDRALRTFLD</sequence>
<dbReference type="RefSeq" id="WP_015430490.1">
    <property type="nucleotide sequence ID" value="NC_020514.1"/>
</dbReference>
<reference evidence="1 2" key="1">
    <citation type="journal article" date="2013" name="Genome Announc.">
        <title>Complete Genome Sequence of Glaciecola psychrophila Strain 170T.</title>
        <authorList>
            <person name="Yin J."/>
            <person name="Chen J."/>
            <person name="Liu G."/>
            <person name="Yu Y."/>
            <person name="Song L."/>
            <person name="Wang X."/>
            <person name="Qu X."/>
        </authorList>
    </citation>
    <scope>NUCLEOTIDE SEQUENCE [LARGE SCALE GENOMIC DNA]</scope>
    <source>
        <strain evidence="1 2">170</strain>
    </source>
</reference>
<dbReference type="EMBL" id="CP003837">
    <property type="protein sequence ID" value="AGH43270.1"/>
    <property type="molecule type" value="Genomic_DNA"/>
</dbReference>
<keyword evidence="1" id="KW-0378">Hydrolase</keyword>
<dbReference type="Gene3D" id="3.20.20.140">
    <property type="entry name" value="Metal-dependent hydrolases"/>
    <property type="match status" value="1"/>
</dbReference>
<dbReference type="Proteomes" id="UP000011864">
    <property type="component" value="Chromosome"/>
</dbReference>
<dbReference type="PATRIC" id="fig|1129794.4.peg.1151"/>
<accession>M4RI93</accession>
<dbReference type="HOGENOM" id="CLU_2524541_0_0_6"/>
<dbReference type="KEGG" id="gps:C427_1161"/>
<proteinExistence type="predicted"/>
<evidence type="ECO:0000313" key="2">
    <source>
        <dbReference type="Proteomes" id="UP000011864"/>
    </source>
</evidence>
<name>M4RI93_9ALTE</name>
<organism evidence="1 2">
    <name type="scientific">Paraglaciecola psychrophila 170</name>
    <dbReference type="NCBI Taxonomy" id="1129794"/>
    <lineage>
        <taxon>Bacteria</taxon>
        <taxon>Pseudomonadati</taxon>
        <taxon>Pseudomonadota</taxon>
        <taxon>Gammaproteobacteria</taxon>
        <taxon>Alteromonadales</taxon>
        <taxon>Alteromonadaceae</taxon>
        <taxon>Paraglaciecola</taxon>
    </lineage>
</organism>
<dbReference type="STRING" id="1129794.C427_1161"/>
<evidence type="ECO:0000313" key="1">
    <source>
        <dbReference type="EMBL" id="AGH43270.1"/>
    </source>
</evidence>
<dbReference type="AlphaFoldDB" id="M4RI93"/>
<gene>
    <name evidence="1" type="ORF">C427_1161</name>
</gene>
<dbReference type="eggNOG" id="COG1574">
    <property type="taxonomic scope" value="Bacteria"/>
</dbReference>
<keyword evidence="2" id="KW-1185">Reference proteome</keyword>
<dbReference type="GO" id="GO:0016787">
    <property type="term" value="F:hydrolase activity"/>
    <property type="evidence" value="ECO:0007669"/>
    <property type="project" value="UniProtKB-KW"/>
</dbReference>
<protein>
    <submittedName>
        <fullName evidence="1">Amidohydrolase</fullName>
    </submittedName>
</protein>